<sequence>MSQRDALTGEVKQVTSTKQAENHKETITHTSVTCTYRGTSVASPALSSQGRPKFRKRVKCEVKKEESSRKILCCSAGPGGAGRDTYDTYIHRHITLSAIVSTLHGPELTVLAVSPIHLGSKVFSAGRPRSPADQSASRTYPRACLYACIAIQFLSALTNTNLAALAITMTNNLPEQQAPKIEAPESRQEGHKFLRLKEPLNQDTGKNTVADPPSSKPAAAKKKRV</sequence>
<protein>
    <submittedName>
        <fullName evidence="2">Uncharacterized protein</fullName>
    </submittedName>
</protein>
<evidence type="ECO:0000313" key="2">
    <source>
        <dbReference type="EMBL" id="KAF2876204.1"/>
    </source>
</evidence>
<gene>
    <name evidence="2" type="ORF">BDV95DRAFT_590361</name>
</gene>
<organism evidence="2 3">
    <name type="scientific">Massariosphaeria phaeospora</name>
    <dbReference type="NCBI Taxonomy" id="100035"/>
    <lineage>
        <taxon>Eukaryota</taxon>
        <taxon>Fungi</taxon>
        <taxon>Dikarya</taxon>
        <taxon>Ascomycota</taxon>
        <taxon>Pezizomycotina</taxon>
        <taxon>Dothideomycetes</taxon>
        <taxon>Pleosporomycetidae</taxon>
        <taxon>Pleosporales</taxon>
        <taxon>Pleosporales incertae sedis</taxon>
        <taxon>Massariosphaeria</taxon>
    </lineage>
</organism>
<evidence type="ECO:0000313" key="3">
    <source>
        <dbReference type="Proteomes" id="UP000481861"/>
    </source>
</evidence>
<dbReference type="Proteomes" id="UP000481861">
    <property type="component" value="Unassembled WGS sequence"/>
</dbReference>
<feature type="region of interest" description="Disordered" evidence="1">
    <location>
        <begin position="177"/>
        <end position="225"/>
    </location>
</feature>
<feature type="region of interest" description="Disordered" evidence="1">
    <location>
        <begin position="1"/>
        <end position="26"/>
    </location>
</feature>
<reference evidence="2 3" key="1">
    <citation type="submission" date="2020-01" db="EMBL/GenBank/DDBJ databases">
        <authorList>
            <consortium name="DOE Joint Genome Institute"/>
            <person name="Haridas S."/>
            <person name="Albert R."/>
            <person name="Binder M."/>
            <person name="Bloem J."/>
            <person name="Labutti K."/>
            <person name="Salamov A."/>
            <person name="Andreopoulos B."/>
            <person name="Baker S.E."/>
            <person name="Barry K."/>
            <person name="Bills G."/>
            <person name="Bluhm B.H."/>
            <person name="Cannon C."/>
            <person name="Castanera R."/>
            <person name="Culley D.E."/>
            <person name="Daum C."/>
            <person name="Ezra D."/>
            <person name="Gonzalez J.B."/>
            <person name="Henrissat B."/>
            <person name="Kuo A."/>
            <person name="Liang C."/>
            <person name="Lipzen A."/>
            <person name="Lutzoni F."/>
            <person name="Magnuson J."/>
            <person name="Mondo S."/>
            <person name="Nolan M."/>
            <person name="Ohm R."/>
            <person name="Pangilinan J."/>
            <person name="Park H.-J.H."/>
            <person name="Ramirez L."/>
            <person name="Alfaro M."/>
            <person name="Sun H."/>
            <person name="Tritt A."/>
            <person name="Yoshinaga Y."/>
            <person name="Zwiers L.-H.L."/>
            <person name="Turgeon B.G."/>
            <person name="Goodwin S.B."/>
            <person name="Spatafora J.W."/>
            <person name="Crous P.W."/>
            <person name="Grigoriev I.V."/>
        </authorList>
    </citation>
    <scope>NUCLEOTIDE SEQUENCE [LARGE SCALE GENOMIC DNA]</scope>
    <source>
        <strain evidence="2 3">CBS 611.86</strain>
    </source>
</reference>
<name>A0A7C8MSY1_9PLEO</name>
<feature type="compositionally biased region" description="Basic and acidic residues" evidence="1">
    <location>
        <begin position="182"/>
        <end position="200"/>
    </location>
</feature>
<proteinExistence type="predicted"/>
<evidence type="ECO:0000256" key="1">
    <source>
        <dbReference type="SAM" id="MobiDB-lite"/>
    </source>
</evidence>
<dbReference type="AlphaFoldDB" id="A0A7C8MSY1"/>
<accession>A0A7C8MSY1</accession>
<keyword evidence="3" id="KW-1185">Reference proteome</keyword>
<dbReference type="EMBL" id="JAADJZ010000003">
    <property type="protein sequence ID" value="KAF2876204.1"/>
    <property type="molecule type" value="Genomic_DNA"/>
</dbReference>
<comment type="caution">
    <text evidence="2">The sequence shown here is derived from an EMBL/GenBank/DDBJ whole genome shotgun (WGS) entry which is preliminary data.</text>
</comment>